<keyword evidence="4" id="KW-0808">Transferase</keyword>
<feature type="domain" description="Protein kinase" evidence="12">
    <location>
        <begin position="1"/>
        <end position="268"/>
    </location>
</feature>
<evidence type="ECO:0000256" key="1">
    <source>
        <dbReference type="ARBA" id="ARBA00012513"/>
    </source>
</evidence>
<keyword evidence="6" id="KW-0418">Kinase</keyword>
<evidence type="ECO:0000256" key="7">
    <source>
        <dbReference type="ARBA" id="ARBA00022840"/>
    </source>
</evidence>
<dbReference type="Pfam" id="PF01073">
    <property type="entry name" value="3Beta_HSD"/>
    <property type="match status" value="1"/>
</dbReference>
<dbReference type="GO" id="GO:0005856">
    <property type="term" value="C:cytoskeleton"/>
    <property type="evidence" value="ECO:0007669"/>
    <property type="project" value="TreeGrafter"/>
</dbReference>
<comment type="similarity">
    <text evidence="8">Belongs to the protein kinase superfamily. STE Ser/Thr protein kinase family. COT1 subfamily.</text>
</comment>
<dbReference type="GO" id="GO:0005524">
    <property type="term" value="F:ATP binding"/>
    <property type="evidence" value="ECO:0007669"/>
    <property type="project" value="UniProtKB-KW"/>
</dbReference>
<keyword evidence="14" id="KW-1185">Reference proteome</keyword>
<evidence type="ECO:0000256" key="2">
    <source>
        <dbReference type="ARBA" id="ARBA00022527"/>
    </source>
</evidence>
<dbReference type="InterPro" id="IPR000719">
    <property type="entry name" value="Prot_kinase_dom"/>
</dbReference>
<feature type="compositionally biased region" description="Basic and acidic residues" evidence="11">
    <location>
        <begin position="668"/>
        <end position="713"/>
    </location>
</feature>
<dbReference type="InterPro" id="IPR036291">
    <property type="entry name" value="NAD(P)-bd_dom_sf"/>
</dbReference>
<dbReference type="Proteomes" id="UP001140091">
    <property type="component" value="Unassembled WGS sequence"/>
</dbReference>
<dbReference type="Gene3D" id="1.10.510.10">
    <property type="entry name" value="Transferase(Phosphotransferase) domain 1"/>
    <property type="match status" value="1"/>
</dbReference>
<feature type="non-terminal residue" evidence="13">
    <location>
        <position position="1670"/>
    </location>
</feature>
<keyword evidence="5" id="KW-0547">Nucleotide-binding</keyword>
<feature type="region of interest" description="Disordered" evidence="11">
    <location>
        <begin position="334"/>
        <end position="357"/>
    </location>
</feature>
<dbReference type="Pfam" id="PF00069">
    <property type="entry name" value="Pkinase"/>
    <property type="match status" value="1"/>
</dbReference>
<dbReference type="GO" id="GO:0005737">
    <property type="term" value="C:cytoplasm"/>
    <property type="evidence" value="ECO:0007669"/>
    <property type="project" value="TreeGrafter"/>
</dbReference>
<comment type="catalytic activity">
    <reaction evidence="9">
        <text>L-threonyl-[protein] + ATP = O-phospho-L-threonyl-[protein] + ADP + H(+)</text>
        <dbReference type="Rhea" id="RHEA:46608"/>
        <dbReference type="Rhea" id="RHEA-COMP:11060"/>
        <dbReference type="Rhea" id="RHEA-COMP:11605"/>
        <dbReference type="ChEBI" id="CHEBI:15378"/>
        <dbReference type="ChEBI" id="CHEBI:30013"/>
        <dbReference type="ChEBI" id="CHEBI:30616"/>
        <dbReference type="ChEBI" id="CHEBI:61977"/>
        <dbReference type="ChEBI" id="CHEBI:456216"/>
        <dbReference type="EC" id="2.7.11.1"/>
    </reaction>
</comment>
<protein>
    <recommendedName>
        <fullName evidence="1">non-specific serine/threonine protein kinase</fullName>
        <ecNumber evidence="1">2.7.11.1</ecNumber>
    </recommendedName>
</protein>
<dbReference type="SMART" id="SM00220">
    <property type="entry name" value="S_TKc"/>
    <property type="match status" value="1"/>
</dbReference>
<dbReference type="InterPro" id="IPR002225">
    <property type="entry name" value="3Beta_OHSteriod_DH/Estase"/>
</dbReference>
<dbReference type="PROSITE" id="PS00108">
    <property type="entry name" value="PROTEIN_KINASE_ST"/>
    <property type="match status" value="1"/>
</dbReference>
<dbReference type="EMBL" id="JANBPK010001129">
    <property type="protein sequence ID" value="KAJ2925699.1"/>
    <property type="molecule type" value="Genomic_DNA"/>
</dbReference>
<accession>A0A9W8J1H8</accession>
<feature type="region of interest" description="Disordered" evidence="11">
    <location>
        <begin position="491"/>
        <end position="535"/>
    </location>
</feature>
<comment type="caution">
    <text evidence="13">The sequence shown here is derived from an EMBL/GenBank/DDBJ whole genome shotgun (WGS) entry which is preliminary data.</text>
</comment>
<dbReference type="SUPFAM" id="SSF56112">
    <property type="entry name" value="Protein kinase-like (PK-like)"/>
    <property type="match status" value="1"/>
</dbReference>
<feature type="region of interest" description="Disordered" evidence="11">
    <location>
        <begin position="668"/>
        <end position="716"/>
    </location>
</feature>
<keyword evidence="7" id="KW-0067">ATP-binding</keyword>
<dbReference type="SUPFAM" id="SSF51735">
    <property type="entry name" value="NAD(P)-binding Rossmann-fold domains"/>
    <property type="match status" value="1"/>
</dbReference>
<dbReference type="InterPro" id="IPR008271">
    <property type="entry name" value="Ser/Thr_kinase_AS"/>
</dbReference>
<dbReference type="InterPro" id="IPR011009">
    <property type="entry name" value="Kinase-like_dom_sf"/>
</dbReference>
<organism evidence="13 14">
    <name type="scientific">Candolleomyces eurysporus</name>
    <dbReference type="NCBI Taxonomy" id="2828524"/>
    <lineage>
        <taxon>Eukaryota</taxon>
        <taxon>Fungi</taxon>
        <taxon>Dikarya</taxon>
        <taxon>Basidiomycota</taxon>
        <taxon>Agaricomycotina</taxon>
        <taxon>Agaricomycetes</taxon>
        <taxon>Agaricomycetidae</taxon>
        <taxon>Agaricales</taxon>
        <taxon>Agaricineae</taxon>
        <taxon>Psathyrellaceae</taxon>
        <taxon>Candolleomyces</taxon>
    </lineage>
</organism>
<evidence type="ECO:0000256" key="9">
    <source>
        <dbReference type="ARBA" id="ARBA00047899"/>
    </source>
</evidence>
<proteinExistence type="inferred from homology"/>
<reference evidence="13" key="1">
    <citation type="submission" date="2022-06" db="EMBL/GenBank/DDBJ databases">
        <title>Genome Sequence of Candolleomyces eurysporus.</title>
        <authorList>
            <person name="Buettner E."/>
        </authorList>
    </citation>
    <scope>NUCLEOTIDE SEQUENCE</scope>
    <source>
        <strain evidence="13">VTCC 930004</strain>
    </source>
</reference>
<dbReference type="PANTHER" id="PTHR22988:SF71">
    <property type="entry name" value="CITRON RHO-INTERACTING KINASE"/>
    <property type="match status" value="1"/>
</dbReference>
<dbReference type="GO" id="GO:0006694">
    <property type="term" value="P:steroid biosynthetic process"/>
    <property type="evidence" value="ECO:0007669"/>
    <property type="project" value="InterPro"/>
</dbReference>
<feature type="region of interest" description="Disordered" evidence="11">
    <location>
        <begin position="553"/>
        <end position="597"/>
    </location>
</feature>
<evidence type="ECO:0000259" key="12">
    <source>
        <dbReference type="PROSITE" id="PS50011"/>
    </source>
</evidence>
<dbReference type="OrthoDB" id="3359639at2759"/>
<dbReference type="GO" id="GO:0004674">
    <property type="term" value="F:protein serine/threonine kinase activity"/>
    <property type="evidence" value="ECO:0007669"/>
    <property type="project" value="UniProtKB-KW"/>
</dbReference>
<dbReference type="FunFam" id="1.10.510.10:FF:000024">
    <property type="entry name" value="Probable serine/threonine-protein kinase cot-1"/>
    <property type="match status" value="1"/>
</dbReference>
<evidence type="ECO:0000256" key="3">
    <source>
        <dbReference type="ARBA" id="ARBA00022553"/>
    </source>
</evidence>
<dbReference type="InterPro" id="IPR050839">
    <property type="entry name" value="Rho-assoc_Ser/Thr_Kinase"/>
</dbReference>
<evidence type="ECO:0000256" key="5">
    <source>
        <dbReference type="ARBA" id="ARBA00022741"/>
    </source>
</evidence>
<gene>
    <name evidence="13" type="ORF">H1R20_g11396</name>
</gene>
<evidence type="ECO:0000256" key="4">
    <source>
        <dbReference type="ARBA" id="ARBA00022679"/>
    </source>
</evidence>
<dbReference type="EC" id="2.7.11.1" evidence="1"/>
<evidence type="ECO:0000256" key="8">
    <source>
        <dbReference type="ARBA" id="ARBA00038271"/>
    </source>
</evidence>
<keyword evidence="2" id="KW-0723">Serine/threonine-protein kinase</keyword>
<evidence type="ECO:0000256" key="11">
    <source>
        <dbReference type="SAM" id="MobiDB-lite"/>
    </source>
</evidence>
<comment type="catalytic activity">
    <reaction evidence="10">
        <text>L-seryl-[protein] + ATP = O-phospho-L-seryl-[protein] + ADP + H(+)</text>
        <dbReference type="Rhea" id="RHEA:17989"/>
        <dbReference type="Rhea" id="RHEA-COMP:9863"/>
        <dbReference type="Rhea" id="RHEA-COMP:11604"/>
        <dbReference type="ChEBI" id="CHEBI:15378"/>
        <dbReference type="ChEBI" id="CHEBI:29999"/>
        <dbReference type="ChEBI" id="CHEBI:30616"/>
        <dbReference type="ChEBI" id="CHEBI:83421"/>
        <dbReference type="ChEBI" id="CHEBI:456216"/>
        <dbReference type="EC" id="2.7.11.1"/>
    </reaction>
</comment>
<name>A0A9W8J1H8_9AGAR</name>
<feature type="compositionally biased region" description="Polar residues" evidence="11">
    <location>
        <begin position="334"/>
        <end position="350"/>
    </location>
</feature>
<evidence type="ECO:0000313" key="14">
    <source>
        <dbReference type="Proteomes" id="UP001140091"/>
    </source>
</evidence>
<dbReference type="GO" id="GO:0016616">
    <property type="term" value="F:oxidoreductase activity, acting on the CH-OH group of donors, NAD or NADP as acceptor"/>
    <property type="evidence" value="ECO:0007669"/>
    <property type="project" value="InterPro"/>
</dbReference>
<sequence>MFIQIELVTCRLDNRVYVRKSIEKAFALRTREQCSPQTERDLLLQARLTDSPWAPQLLAAYQMPTHLNLIMDYAEGGTLWDVLESSPYDGKILESDLRWWAPQVVSAIHWCHSQGFAHRDIKPHNFVLTKDSHILLLDFGSAAPLLPPGPDEILKAHEEALVALEMEDEDEATIARELKQDAEGYGVETDWWSLGAMLYEMIYGVAPFFANEIRHTYQRIMNHEKSLRFPADGGVSSELRDLLKGLLTHADQRLGRRNIMEITDHPFFEGVDWMALSTALAPSSLHLPQFTYSAPNPQANNLAQSNGHAESRQEESFSQGFAFSALFQSSRATSPGASFLRSSGTPNLRSSTRDDPNSSFIGFSWGPTIDAFQDLPETELPNINMTPAPLRTLSTHATPANNFLTPGYPHVLSTPAPNPLHYMTPTRGYSHSPMHTVLRTSTIRRTAPRRTITEREAMKQLVDCVGMSARKKVLESGRKPRILTSFTMRGNDTVSDKTATRPRSKTSTGTNGTLRKELRFDPTATPIPMPDYTASEPSIPKARLAPLILEPTSPVYPCSASDGTESEGPPSPSPTPRPGSAMSITISSRRSGTPTLATMSGITTLSSGRMRSASASSSTGFLAPLSATFLRPNSTGASASMTISKDPRYNVPSLKKMPSFFVDGEAESRVEMGRREEERNVNEELRKAQETDKGEAEQKQKQDDHRVESKEQAEDGLWDELAQRHKKIMADIGHLEERKIAFSITLTKPSPTPESSIKAPMTTLECYLVLGGAGFLGSHIVEALVARGEKNVISYDMAVPLEGDEVNGATYIKGDVLDEDHLYEVLQEHSITTVFHTVSPQHDSKRSVLLSINLAGTRTILNACRNAGVVTFVYTSSTGAVWSGQVVEGATEDDVKLVTKEFNTYGYTKALAEDMVIKANERDGMRTVAIRPCGMCGAREKGGMPRTAEALETNQHSYHMGNWSALNDVTYVGNVADAHLLAADKLAPNSPSRDEVSGEAFFVTDDRPQPSYVWAETAWTLMGADPDRKKVQIPGFIAWLIAAVSELVSLFTGKPPLFTLYSYRYLTTTQWYSCEKAKRMLGYKPRVSFEEGCGRMIEWWKEKELLSEILDNFYADEVHAFLTVSRSFYGACARSLYHTIKLEDIPKIQNVCETLAFNFTAAGYVRKLVLRPNQAISQASLPQFCRTLRSALRNIATGAVVLNLTIPGFDPSPHMKRMHCPALKALYIYCPITADIMSFILGHPHIKRLGLLGEFKLPEQSKKAKVYHRRMVVKMPSLAQFTGPFEAMSIFLPSSHATEVEVTYGPQNPNSPETEEILVELLTRTNMAVTSLGFMGFSGFRQTMFNQIGDRLTSLVKLSLPIQSLFLFNDPVILGLNVVLPHLSRLYHLHFYAHTDDFNPQTVTEFGLSHDHQKLTAWALLQDSLCICDMPSRLIWARLKKSGHWIPLTSTATTLKWWIKSTSLLPYLQENVVYTLMKSAELREAVAAKRVDDLDMAITRKVALAVGYVINRAFDLPPSSESYESEIPGVVEGTPLHLEQLLLPVRGPTGKMLASYSELPKRKFGLMNKPSRERWDMVLMMLGLASLYPIKTTMCDLGLANVYTHVGEVPVLEDVHREAFSTLLDVVYNTNEDSEGIRISDYLRNPEDHWGHLRLLAVFDENVLPPVELS</sequence>
<evidence type="ECO:0000256" key="6">
    <source>
        <dbReference type="ARBA" id="ARBA00022777"/>
    </source>
</evidence>
<keyword evidence="3" id="KW-0597">Phosphoprotein</keyword>
<feature type="compositionally biased region" description="Polar residues" evidence="11">
    <location>
        <begin position="582"/>
        <end position="597"/>
    </location>
</feature>
<dbReference type="PROSITE" id="PS50011">
    <property type="entry name" value="PROTEIN_KINASE_DOM"/>
    <property type="match status" value="1"/>
</dbReference>
<dbReference type="PANTHER" id="PTHR22988">
    <property type="entry name" value="MYOTONIC DYSTROPHY S/T KINASE-RELATED"/>
    <property type="match status" value="1"/>
</dbReference>
<dbReference type="GO" id="GO:0031032">
    <property type="term" value="P:actomyosin structure organization"/>
    <property type="evidence" value="ECO:0007669"/>
    <property type="project" value="TreeGrafter"/>
</dbReference>
<evidence type="ECO:0000256" key="10">
    <source>
        <dbReference type="ARBA" id="ARBA00048679"/>
    </source>
</evidence>
<evidence type="ECO:0000313" key="13">
    <source>
        <dbReference type="EMBL" id="KAJ2925699.1"/>
    </source>
</evidence>
<dbReference type="Gene3D" id="3.40.50.720">
    <property type="entry name" value="NAD(P)-binding Rossmann-like Domain"/>
    <property type="match status" value="1"/>
</dbReference>
<dbReference type="Gene3D" id="3.30.200.20">
    <property type="entry name" value="Phosphorylase Kinase, domain 1"/>
    <property type="match status" value="1"/>
</dbReference>